<name>A0A6D2KH10_9BRAS</name>
<gene>
    <name evidence="1" type="ORF">MERR_LOCUS39677</name>
</gene>
<proteinExistence type="predicted"/>
<comment type="caution">
    <text evidence="1">The sequence shown here is derived from an EMBL/GenBank/DDBJ whole genome shotgun (WGS) entry which is preliminary data.</text>
</comment>
<reference evidence="1" key="1">
    <citation type="submission" date="2020-01" db="EMBL/GenBank/DDBJ databases">
        <authorList>
            <person name="Mishra B."/>
        </authorList>
    </citation>
    <scope>NUCLEOTIDE SEQUENCE [LARGE SCALE GENOMIC DNA]</scope>
</reference>
<evidence type="ECO:0000313" key="1">
    <source>
        <dbReference type="EMBL" id="CAA7052442.1"/>
    </source>
</evidence>
<dbReference type="Proteomes" id="UP000467841">
    <property type="component" value="Unassembled WGS sequence"/>
</dbReference>
<dbReference type="OrthoDB" id="1045959at2759"/>
<evidence type="ECO:0000313" key="2">
    <source>
        <dbReference type="Proteomes" id="UP000467841"/>
    </source>
</evidence>
<dbReference type="AlphaFoldDB" id="A0A6D2KH10"/>
<protein>
    <submittedName>
        <fullName evidence="1">Uncharacterized protein</fullName>
    </submittedName>
</protein>
<dbReference type="EMBL" id="CACVBM020001496">
    <property type="protein sequence ID" value="CAA7052442.1"/>
    <property type="molecule type" value="Genomic_DNA"/>
</dbReference>
<accession>A0A6D2KH10</accession>
<sequence length="115" mass="12878">MQQSVESTVQVRIDIVAKVSRESASNTVEISLTREFEELFVRKLDGNLVHVESNIATPFPIPYLRLNSIFSFDPRIIYPRLYSALQDPDLCDHLSAKIASEAEPVAGPSFVPCEL</sequence>
<organism evidence="1 2">
    <name type="scientific">Microthlaspi erraticum</name>
    <dbReference type="NCBI Taxonomy" id="1685480"/>
    <lineage>
        <taxon>Eukaryota</taxon>
        <taxon>Viridiplantae</taxon>
        <taxon>Streptophyta</taxon>
        <taxon>Embryophyta</taxon>
        <taxon>Tracheophyta</taxon>
        <taxon>Spermatophyta</taxon>
        <taxon>Magnoliopsida</taxon>
        <taxon>eudicotyledons</taxon>
        <taxon>Gunneridae</taxon>
        <taxon>Pentapetalae</taxon>
        <taxon>rosids</taxon>
        <taxon>malvids</taxon>
        <taxon>Brassicales</taxon>
        <taxon>Brassicaceae</taxon>
        <taxon>Coluteocarpeae</taxon>
        <taxon>Microthlaspi</taxon>
    </lineage>
</organism>
<keyword evidence="2" id="KW-1185">Reference proteome</keyword>